<protein>
    <recommendedName>
        <fullName evidence="7">Cyclin N-terminal domain-containing protein</fullName>
    </recommendedName>
</protein>
<reference evidence="6" key="1">
    <citation type="submission" date="2010-08" db="EMBL/GenBank/DDBJ databases">
        <authorList>
            <consortium name="Caenorhabditis japonica Sequencing Consortium"/>
            <person name="Wilson R.K."/>
        </authorList>
    </citation>
    <scope>NUCLEOTIDE SEQUENCE [LARGE SCALE GENOMIC DNA]</scope>
    <source>
        <strain evidence="6">DF5081</strain>
    </source>
</reference>
<dbReference type="InterPro" id="IPR004367">
    <property type="entry name" value="Cyclin_C-dom"/>
</dbReference>
<dbReference type="SMART" id="SM01332">
    <property type="entry name" value="Cyclin_C"/>
    <property type="match status" value="1"/>
</dbReference>
<keyword evidence="1 2" id="KW-0195">Cyclin</keyword>
<dbReference type="Proteomes" id="UP000005237">
    <property type="component" value="Unassembled WGS sequence"/>
</dbReference>
<proteinExistence type="inferred from homology"/>
<dbReference type="SUPFAM" id="SSF47954">
    <property type="entry name" value="Cyclin-like"/>
    <property type="match status" value="2"/>
</dbReference>
<dbReference type="EnsemblMetazoa" id="CJA32472b.1">
    <property type="protein sequence ID" value="CJA32472b.1"/>
    <property type="gene ID" value="WBGene00208319"/>
</dbReference>
<evidence type="ECO:0000256" key="2">
    <source>
        <dbReference type="RuleBase" id="RU000383"/>
    </source>
</evidence>
<dbReference type="Pfam" id="PF00134">
    <property type="entry name" value="Cyclin_N"/>
    <property type="match status" value="1"/>
</dbReference>
<dbReference type="InterPro" id="IPR006671">
    <property type="entry name" value="Cyclin_N"/>
</dbReference>
<organism evidence="5 6">
    <name type="scientific">Caenorhabditis japonica</name>
    <dbReference type="NCBI Taxonomy" id="281687"/>
    <lineage>
        <taxon>Eukaryota</taxon>
        <taxon>Metazoa</taxon>
        <taxon>Ecdysozoa</taxon>
        <taxon>Nematoda</taxon>
        <taxon>Chromadorea</taxon>
        <taxon>Rhabditida</taxon>
        <taxon>Rhabditina</taxon>
        <taxon>Rhabditomorpha</taxon>
        <taxon>Rhabditoidea</taxon>
        <taxon>Rhabditidae</taxon>
        <taxon>Peloderinae</taxon>
        <taxon>Caenorhabditis</taxon>
    </lineage>
</organism>
<comment type="similarity">
    <text evidence="2">Belongs to the cyclin family.</text>
</comment>
<reference evidence="5" key="2">
    <citation type="submission" date="2022-06" db="UniProtKB">
        <authorList>
            <consortium name="EnsemblMetazoa"/>
        </authorList>
    </citation>
    <scope>IDENTIFICATION</scope>
    <source>
        <strain evidence="5">DF5081</strain>
    </source>
</reference>
<evidence type="ECO:0008006" key="7">
    <source>
        <dbReference type="Google" id="ProtNLM"/>
    </source>
</evidence>
<dbReference type="InterPro" id="IPR036915">
    <property type="entry name" value="Cyclin-like_sf"/>
</dbReference>
<name>A0A8R1IBA1_CAEJA</name>
<keyword evidence="6" id="KW-1185">Reference proteome</keyword>
<dbReference type="InterPro" id="IPR039361">
    <property type="entry name" value="Cyclin"/>
</dbReference>
<evidence type="ECO:0000259" key="3">
    <source>
        <dbReference type="SMART" id="SM00385"/>
    </source>
</evidence>
<sequence>MLADVSIELSSISPIKSIDQAPKRAKEVILHIKDGLLTDYWCEIRENQKRIEKILCSQIDIREMYLSLRQSASVIPCPRPLFFADDFEKSATETADRCSIEDRKKAVLALFSRRFGLKLCAETIHLAVGILDQCLEKMLVEKKAISDLAAVSLVLASKVEEINCIHMSGLLECGLIENRSLSMICVLERVVLNTLSYQVTFPTPLTFATYLLVHLHASPSTINLTHYLLELSVLYVHNRLYPSDVVAHAATCLAFAVDLGANTSSYKSLVEAECRLALFCGIEVASKTNRDVMRTLADLFIVAPAEDHVIHREYSSSRRHSVALRQIDISLQKALKMNVAL</sequence>
<dbReference type="Pfam" id="PF02984">
    <property type="entry name" value="Cyclin_C"/>
    <property type="match status" value="1"/>
</dbReference>
<feature type="domain" description="Cyclin C-terminal" evidence="4">
    <location>
        <begin position="202"/>
        <end position="328"/>
    </location>
</feature>
<feature type="domain" description="Cyclin-like" evidence="3">
    <location>
        <begin position="106"/>
        <end position="193"/>
    </location>
</feature>
<dbReference type="CDD" id="cd20537">
    <property type="entry name" value="CYCLIN_CCNO-like_rpt2"/>
    <property type="match status" value="1"/>
</dbReference>
<dbReference type="Gene3D" id="1.10.472.10">
    <property type="entry name" value="Cyclin-like"/>
    <property type="match status" value="2"/>
</dbReference>
<evidence type="ECO:0000259" key="4">
    <source>
        <dbReference type="SMART" id="SM01332"/>
    </source>
</evidence>
<evidence type="ECO:0000256" key="1">
    <source>
        <dbReference type="ARBA" id="ARBA00023127"/>
    </source>
</evidence>
<evidence type="ECO:0000313" key="5">
    <source>
        <dbReference type="EnsemblMetazoa" id="CJA32472b.1"/>
    </source>
</evidence>
<dbReference type="SMART" id="SM00385">
    <property type="entry name" value="CYCLIN"/>
    <property type="match status" value="1"/>
</dbReference>
<accession>A0A8R1IBA1</accession>
<dbReference type="PANTHER" id="PTHR10177">
    <property type="entry name" value="CYCLINS"/>
    <property type="match status" value="1"/>
</dbReference>
<evidence type="ECO:0000313" key="6">
    <source>
        <dbReference type="Proteomes" id="UP000005237"/>
    </source>
</evidence>
<dbReference type="AlphaFoldDB" id="A0A8R1IBA1"/>
<dbReference type="InterPro" id="IPR013763">
    <property type="entry name" value="Cyclin-like_dom"/>
</dbReference>